<comment type="caution">
    <text evidence="4">The sequence shown here is derived from an EMBL/GenBank/DDBJ whole genome shotgun (WGS) entry which is preliminary data.</text>
</comment>
<evidence type="ECO:0000313" key="4">
    <source>
        <dbReference type="EMBL" id="PKN02734.1"/>
    </source>
</evidence>
<dbReference type="InterPro" id="IPR029052">
    <property type="entry name" value="Metallo-depent_PP-like"/>
</dbReference>
<dbReference type="CDD" id="cd07381">
    <property type="entry name" value="MPP_CapA"/>
    <property type="match status" value="1"/>
</dbReference>
<feature type="domain" description="Capsule synthesis protein CapA" evidence="3">
    <location>
        <begin position="246"/>
        <end position="499"/>
    </location>
</feature>
<dbReference type="Gene3D" id="3.60.21.10">
    <property type="match status" value="1"/>
</dbReference>
<sequence>MQYKVMGIKKSKKKYFLLIPTIAIIPFLSFFFYFLLFTQAPFVLLRSYFFDYTPKVNYETFKIYIDDSVSESVREIIVKEVEDIEFQGKRRFEFVEKSKSDFVLGVSTSKESNIVTKELIPVGHIYWINGESNLNGTEILMEEEEYLFASEYISSILDVKVKKVDVLADELKKSEKNIGLVFPSKLSKELKVLRYDDEFAINDEKGGIKISYSLEGNEKVPFVYSILSKNIEGFEDDIIEREKVVKINMTGVTAISRGLAMKMDSTRDYAYAAKEIGEFLADADLTHTSNEVSFMEGCVASVGMRFCSKPEYIETLKKSGIDIVELTGNHNNDFGSSYNTKSIEMYKELGWDYFGGGLNAQDASKILYKEVKDSRVAFVGYNYYDTMLNTAAIASDTRAGANSYSVEKLERDIKEAKENADVVIVTFQFQECYSYPPSDVIYPICYKPLSSPDQKGVFRKAVDFGADVVVGTQAHQPQTYEVYKEGVIFYGLGNLYFDQYRWIGTRQGLVLSLYILEGKLVQTELTPTLSDRDLIPRVAQKEDANLLLNLLKSARNF</sequence>
<comment type="similarity">
    <text evidence="1">Belongs to the CapA family.</text>
</comment>
<evidence type="ECO:0000256" key="2">
    <source>
        <dbReference type="SAM" id="Phobius"/>
    </source>
</evidence>
<dbReference type="SMART" id="SM00854">
    <property type="entry name" value="PGA_cap"/>
    <property type="match status" value="1"/>
</dbReference>
<dbReference type="PANTHER" id="PTHR33393:SF12">
    <property type="entry name" value="CAPSULE BIOSYNTHESIS PROTEIN CAPA"/>
    <property type="match status" value="1"/>
</dbReference>
<evidence type="ECO:0000313" key="5">
    <source>
        <dbReference type="Proteomes" id="UP000233417"/>
    </source>
</evidence>
<dbReference type="EMBL" id="PHAO01000001">
    <property type="protein sequence ID" value="PKN02734.1"/>
    <property type="molecule type" value="Genomic_DNA"/>
</dbReference>
<dbReference type="SUPFAM" id="SSF56300">
    <property type="entry name" value="Metallo-dependent phosphatases"/>
    <property type="match status" value="1"/>
</dbReference>
<dbReference type="InterPro" id="IPR019079">
    <property type="entry name" value="Capsule_synth_CapA"/>
</dbReference>
<feature type="transmembrane region" description="Helical" evidence="2">
    <location>
        <begin position="15"/>
        <end position="36"/>
    </location>
</feature>
<dbReference type="InterPro" id="IPR052169">
    <property type="entry name" value="CW_Biosynth-Accessory"/>
</dbReference>
<dbReference type="AlphaFoldDB" id="A0A2N2F3D9"/>
<accession>A0A2N2F3D9</accession>
<gene>
    <name evidence="4" type="ORF">CVU76_01720</name>
</gene>
<keyword evidence="2" id="KW-0812">Transmembrane</keyword>
<dbReference type="Proteomes" id="UP000233417">
    <property type="component" value="Unassembled WGS sequence"/>
</dbReference>
<organism evidence="4 5">
    <name type="scientific">Candidatus Dojkabacteria bacterium HGW-Dojkabacteria-1</name>
    <dbReference type="NCBI Taxonomy" id="2013761"/>
    <lineage>
        <taxon>Bacteria</taxon>
        <taxon>Candidatus Dojkabacteria</taxon>
    </lineage>
</organism>
<keyword evidence="2" id="KW-0472">Membrane</keyword>
<evidence type="ECO:0000256" key="1">
    <source>
        <dbReference type="ARBA" id="ARBA00005662"/>
    </source>
</evidence>
<proteinExistence type="inferred from homology"/>
<evidence type="ECO:0000259" key="3">
    <source>
        <dbReference type="SMART" id="SM00854"/>
    </source>
</evidence>
<dbReference type="Pfam" id="PF09587">
    <property type="entry name" value="PGA_cap"/>
    <property type="match status" value="1"/>
</dbReference>
<protein>
    <recommendedName>
        <fullName evidence="3">Capsule synthesis protein CapA domain-containing protein</fullName>
    </recommendedName>
</protein>
<reference evidence="4 5" key="1">
    <citation type="journal article" date="2017" name="ISME J.">
        <title>Potential for microbial H2 and metal transformations associated with novel bacteria and archaea in deep terrestrial subsurface sediments.</title>
        <authorList>
            <person name="Hernsdorf A.W."/>
            <person name="Amano Y."/>
            <person name="Miyakawa K."/>
            <person name="Ise K."/>
            <person name="Suzuki Y."/>
            <person name="Anantharaman K."/>
            <person name="Probst A."/>
            <person name="Burstein D."/>
            <person name="Thomas B.C."/>
            <person name="Banfield J.F."/>
        </authorList>
    </citation>
    <scope>NUCLEOTIDE SEQUENCE [LARGE SCALE GENOMIC DNA]</scope>
    <source>
        <strain evidence="4">HGW-Dojkabacteria-1</strain>
    </source>
</reference>
<keyword evidence="2" id="KW-1133">Transmembrane helix</keyword>
<dbReference type="PANTHER" id="PTHR33393">
    <property type="entry name" value="POLYGLUTAMINE SYNTHESIS ACCESSORY PROTEIN RV0574C-RELATED"/>
    <property type="match status" value="1"/>
</dbReference>
<name>A0A2N2F3D9_9BACT</name>